<dbReference type="InterPro" id="IPR045619">
    <property type="entry name" value="DUF6443"/>
</dbReference>
<evidence type="ECO:0000313" key="3">
    <source>
        <dbReference type="Proteomes" id="UP000199036"/>
    </source>
</evidence>
<evidence type="ECO:0000259" key="1">
    <source>
        <dbReference type="Pfam" id="PF20041"/>
    </source>
</evidence>
<dbReference type="Proteomes" id="UP000199036">
    <property type="component" value="Unassembled WGS sequence"/>
</dbReference>
<dbReference type="PANTHER" id="PTHR32305:SF15">
    <property type="entry name" value="PROTEIN RHSA-RELATED"/>
    <property type="match status" value="1"/>
</dbReference>
<protein>
    <submittedName>
        <fullName evidence="2">RHS repeat-associated core domain-containing protein</fullName>
    </submittedName>
</protein>
<dbReference type="PANTHER" id="PTHR32305">
    <property type="match status" value="1"/>
</dbReference>
<accession>A0A1I5F152</accession>
<dbReference type="STRING" id="913024.SAMN05421741_1246"/>
<dbReference type="Gene3D" id="2.180.10.10">
    <property type="entry name" value="RHS repeat-associated core"/>
    <property type="match status" value="1"/>
</dbReference>
<feature type="domain" description="DUF6443" evidence="1">
    <location>
        <begin position="47"/>
        <end position="182"/>
    </location>
</feature>
<dbReference type="RefSeq" id="WP_143095669.1">
    <property type="nucleotide sequence ID" value="NZ_FOVI01000024.1"/>
</dbReference>
<dbReference type="AlphaFoldDB" id="A0A1I5F152"/>
<proteinExistence type="predicted"/>
<dbReference type="EMBL" id="FOVI01000024">
    <property type="protein sequence ID" value="SFO17484.1"/>
    <property type="molecule type" value="Genomic_DNA"/>
</dbReference>
<dbReference type="OrthoDB" id="2972467at2"/>
<organism evidence="2 3">
    <name type="scientific">Paenimyroides ummariense</name>
    <dbReference type="NCBI Taxonomy" id="913024"/>
    <lineage>
        <taxon>Bacteria</taxon>
        <taxon>Pseudomonadati</taxon>
        <taxon>Bacteroidota</taxon>
        <taxon>Flavobacteriia</taxon>
        <taxon>Flavobacteriales</taxon>
        <taxon>Flavobacteriaceae</taxon>
        <taxon>Paenimyroides</taxon>
    </lineage>
</organism>
<dbReference type="Pfam" id="PF20041">
    <property type="entry name" value="DUF6443"/>
    <property type="match status" value="1"/>
</dbReference>
<sequence>MNFIVYIMKVSSCLLQGIYHQNIVLFCFTVFCSFLGFSQSSNQNYIKTTTYKVASAAKLPAEPTQEQAAVGVVYHDGLGRPFQKVYKNQSNIKVITHIAYDGLGRQAKNYLPFLSLQQNLSYEADAENKTMVFYEGDWHINTEIPYSENTYENTPMHKVSKSASPGEGWETGSGHEIKFSYATNTSSEVTRFDVSLDSNLQPTLVQNGFYAAGSLYKNVVKDEDDHTQIEFKNKQGQILLKRQVSGNVNHDTYYVFDHYGNLSFVLPPMLSDKTSISNLDLAKLGYQYKYDNRRRLVEKKLPGVDWVYMIYDRRDRLTLVQDGNLRTSSNNFGTQGWLFTKYDVFDRPVYSGFYPNNTDRVALQNTLYSISGYTGNNEQITSSPFSASGVSVYHTNSSFPNANLTVLQINYYDKYPFDMPTIPSNSFGHPHITDDFTAQQNTKGLLLATYIRNVENNDWTRQYTRYDHKSRVITGRTVYQNGGYTHVDNKVDFRGVVLEDVVKHKRISSEAEISVGNKYVYDNNDQLKSHSQKINNGLEQRISENIYEELGLLSIKKVGGQIGATPLQTVRYSYNIRGWLTDINNYDYFTDNLYNQRIYYNNLKKSSLATGAPLNNRLFNGNISYSETITKSDNIRRGYKYQYDGLNRMTHADFFEGVFIPRTTPDGSFKEHLAYDKNGNITGIDRTGQKLPNGSILAIDVLNYIYDGNQVVRVTDDTNNPEGFKDGNHNGNAYSYDAMGNLKVDHNKGITDIKYNYLNLPMEIVLSTGKINYVYDASGARLKKIVTPLTGPVQTTDYLDGFQYLNGVLQFFPHKEGYVKKTDTGAYLYVFQYKDHLGNVRLSYGDVDADGSIDSSTEILEENNYYPFGLKHSGYNQVANTNRSESAEKYKFGGKEWNDELGLNLYDFGARNYDPALGRWFNVDPLADQTMEPYLYAGNNPIRYTDPTGMAKDDIIHINSEGYITKVVKAPGNHIVVNEKGEQLKFNDPNFDNQQLDKIIGSEDTRYTADWSGSDKTKLFTTFSNKQMSDTFNNIDVRGINNNYEIAKAVKWLGPPLHMSEDIYLGKLGVREGKFDFADDMATVTVRGGNANITNYNYPPDGSGGFIKFQNSNTLYNVYDAGNFMTGKAFNLIGVDLQRGLQGADLHSRATFMGADSKADQRAFTNGYNYKGIKWK</sequence>
<dbReference type="NCBIfam" id="TIGR03696">
    <property type="entry name" value="Rhs_assc_core"/>
    <property type="match status" value="1"/>
</dbReference>
<dbReference type="InterPro" id="IPR050708">
    <property type="entry name" value="T6SS_VgrG/RHS"/>
</dbReference>
<gene>
    <name evidence="2" type="ORF">SAMN05421741_1246</name>
</gene>
<evidence type="ECO:0000313" key="2">
    <source>
        <dbReference type="EMBL" id="SFO17484.1"/>
    </source>
</evidence>
<name>A0A1I5F152_9FLAO</name>
<keyword evidence="3" id="KW-1185">Reference proteome</keyword>
<dbReference type="InterPro" id="IPR022385">
    <property type="entry name" value="Rhs_assc_core"/>
</dbReference>
<reference evidence="3" key="1">
    <citation type="submission" date="2016-10" db="EMBL/GenBank/DDBJ databases">
        <authorList>
            <person name="Varghese N."/>
            <person name="Submissions S."/>
        </authorList>
    </citation>
    <scope>NUCLEOTIDE SEQUENCE [LARGE SCALE GENOMIC DNA]</scope>
    <source>
        <strain evidence="3">DS-12</strain>
    </source>
</reference>